<dbReference type="RefSeq" id="WP_196920162.1">
    <property type="nucleotide sequence ID" value="NZ_JADOTY010000001.1"/>
</dbReference>
<dbReference type="EMBL" id="JADOTY010000001">
    <property type="protein sequence ID" value="MBG6101173.1"/>
    <property type="molecule type" value="Genomic_DNA"/>
</dbReference>
<accession>A0ABS0JXS0</accession>
<name>A0ABS0JXS0_9ACTN</name>
<organism evidence="1 2">
    <name type="scientific">Micromonospora vinacea</name>
    <dbReference type="NCBI Taxonomy" id="709878"/>
    <lineage>
        <taxon>Bacteria</taxon>
        <taxon>Bacillati</taxon>
        <taxon>Actinomycetota</taxon>
        <taxon>Actinomycetes</taxon>
        <taxon>Micromonosporales</taxon>
        <taxon>Micromonosporaceae</taxon>
        <taxon>Micromonospora</taxon>
    </lineage>
</organism>
<reference evidence="1 2" key="1">
    <citation type="submission" date="2020-11" db="EMBL/GenBank/DDBJ databases">
        <title>Sequencing the genomes of 1000 actinobacteria strains.</title>
        <authorList>
            <person name="Klenk H.-P."/>
        </authorList>
    </citation>
    <scope>NUCLEOTIDE SEQUENCE [LARGE SCALE GENOMIC DNA]</scope>
    <source>
        <strain evidence="1 2">DSM 101695</strain>
    </source>
</reference>
<keyword evidence="2" id="KW-1185">Reference proteome</keyword>
<gene>
    <name evidence="1" type="ORF">IW249_001587</name>
</gene>
<evidence type="ECO:0000313" key="1">
    <source>
        <dbReference type="EMBL" id="MBG6101173.1"/>
    </source>
</evidence>
<evidence type="ECO:0000313" key="2">
    <source>
        <dbReference type="Proteomes" id="UP000631791"/>
    </source>
</evidence>
<comment type="caution">
    <text evidence="1">The sequence shown here is derived from an EMBL/GenBank/DDBJ whole genome shotgun (WGS) entry which is preliminary data.</text>
</comment>
<dbReference type="Proteomes" id="UP000631791">
    <property type="component" value="Unassembled WGS sequence"/>
</dbReference>
<proteinExistence type="predicted"/>
<sequence>MTAADYSEEALWLKAKLFLNHAMDEEPRTFDEQALWASLALELLAKAALARVSPLLIASPTEDGTNLLIASGLIEGEGRFTSVKAHTLYSRCHKAFRPFNDKEAQQITWARNEYLHGGSAAFAPIPPAAWWPRYWAQAVILVNAQDKTLEDLLGYGRSQDVEGYLAQNKRNLEHRVEMLIERAKQRLAQFRAGNLPARIAKEWANTADLAFGFSRSTSENCPACASIGVLEGQDIESSQVRSEEIVDGYYEAWVDLTVLSSHFSCETCRLVLDGMELVEAAGLPTTFADSGDYVDYMMDEEYGND</sequence>
<protein>
    <submittedName>
        <fullName evidence="1">Uncharacterized protein</fullName>
    </submittedName>
</protein>